<feature type="compositionally biased region" description="Basic residues" evidence="4">
    <location>
        <begin position="925"/>
        <end position="935"/>
    </location>
</feature>
<dbReference type="PROSITE" id="PS51050">
    <property type="entry name" value="ZF_CW"/>
    <property type="match status" value="1"/>
</dbReference>
<accession>A0A9W7B0N4</accession>
<feature type="region of interest" description="Disordered" evidence="4">
    <location>
        <begin position="94"/>
        <end position="134"/>
    </location>
</feature>
<dbReference type="CDD" id="cd15489">
    <property type="entry name" value="PHD_SF"/>
    <property type="match status" value="1"/>
</dbReference>
<feature type="compositionally biased region" description="Basic and acidic residues" evidence="4">
    <location>
        <begin position="1606"/>
        <end position="1616"/>
    </location>
</feature>
<dbReference type="SUPFAM" id="SSF63748">
    <property type="entry name" value="Tudor/PWWP/MBT"/>
    <property type="match status" value="1"/>
</dbReference>
<dbReference type="CDD" id="cd04508">
    <property type="entry name" value="Tudor_SF"/>
    <property type="match status" value="2"/>
</dbReference>
<dbReference type="InterPro" id="IPR001005">
    <property type="entry name" value="SANT/Myb"/>
</dbReference>
<feature type="compositionally biased region" description="Basic and acidic residues" evidence="4">
    <location>
        <begin position="103"/>
        <end position="113"/>
    </location>
</feature>
<dbReference type="InterPro" id="IPR013083">
    <property type="entry name" value="Znf_RING/FYVE/PHD"/>
</dbReference>
<sequence length="2524" mass="285487">MEFAGETQIPQPILPVNMADHIPPHNPPLPVIPVPSAPDDVATDDKYTAGNMVCDVHEPNAVKHVSSSSSRSSPDMKPMSSATSDLVMAGGHVLSESSSDVEQPPRDPSSRPDDDSETAAPKKPNSKSRWTPEQDAALLKGVDDYGPDFPRIRDENSILLAGRTDLALEARSYKLKQAQDNPKQHLNVQQTKEGGTKVVTWDEYLQSTSEGNRLILEKCVEHNKTLYLSMGKNFDHGLRPLQIPIPLCQRFLEGLMQAYEDGRNDEQGRFKHNELVLCPTEMASSTRELPPISFSGFDTYNKIVADHDAAAQRKYTTMLRVTELPNLVKYLDGFKGVYDVAKSYAGGFELLDMHILQQSSAQAIFSWHVDTEQSNKIVLSQVFNLTPTKTSMQVAGYNELEYGGQGSGKMFLSNAHHRSGYAEDGTVKIAFFWGYVASSNKRDTPNPTYPVYWSTTDKCHYIGCHCAKRRRLKSTNMTAPRKQQPASAAASLGSSQKKLLFEYDTVRCEDCFRWCHYECCNIDVADVRDVVGFSCKDCHNKVTYGEGKETWTKPATPEQVIVDSDEEEDDDKELTEYNIRAKQKASIESSISAKEWIQCSECEKWRSLPSGKLASRLLEDWKCSDADWLKDGMKWDCSGKSDEGCFCSQALFEEDTFQCQHCECSRHLSCCGLLMGEPKGEDRRSLTVPSLGFPKGWLVYITFRNNFISENDPYDFYLFPPKFPDTSKTQPPNLLRSLAEVKEFYPRLEVDESEFLVCLEKLAKLGRGARELREVYGGKDEREFICPLCPNSKYSCEMKALDLCREGMLFPLDRERFKDTSKQFPSDQFDVLRSQDGHYQITQFSTQNKYFRLGDWREFGVKGLPAPPENRSQKIRYKPKGGALQPVVQAKKKKAKRPRVQREEGKDEDDIYETEVDNRDSGTKTKTKKASKARKTNASVRPWTKNEIDILAEKARSTNYFFKYDFSADQIVALLRGVNEHGQDWEAILKAENEELGARSDVTIEKLHAKLLRQRVVVVDDGDDMVIDDEGESSTFENQPRYGALENVLAKLKETVDYNERLLKAQRSLYNQIRGRLDEGTIDEVSNDFITNKLKEAEKLKGRGMDEVNFYEDVKKKTSLSSPAKARSTKSKTTARFSVGERVLSRWGRTKGHFPGKISKVHGDGTYAVEFDDGDISDRVKVNRIIKSGDTSSTDDEGSPREASKAAAPKKPEKPRKPKPSAWTLEQDAALLKGVDDYGLDFDRIRDESTLLANRTSLALGVHFGRLTPDKLRELRAAAPVKRGNPWTPQQDAALLKGVDDYGLDFDRIKDEHKDLLESRKVSGFEKRLKNLAPDKLRELRAAAPVKRGNPWTPQQDAALLKGVDDYGLDFDRIRENSTLLVSRSDSALENRFRKLNQAQRPAAEEVEMSPKKRGGNPSQSEDKRRGKKADVEPSSKRAPPKKWGHPKKEAPSIAPGRPSRKRKSVGKPSYADEEGSESERESESEDDDIFTKSKSKSSNNSKMVAKDTSHRTARKKQPPKKKRGRDLSQSDDESSGEKAQPIPSKEEGIASSKKGQPWNRGDISALEEGMRKHGSDWDAIWTERKDIFGSRNVRALLDKAYNLSKEKEKEIESKNPRPPPRIRGGGGDSVVDGIGPKRAKVDKPVSGLLPPPVPPASPPTPDLFKEYRFFPLATQIEHGYLKREFNERFWELRVETDRFYFYHFDSESEFCTLADARRFANTIVEYTSWDSTLCLVCAKIDPATTRLQGHRGSHLKRKSFQDPYEKRRNYPLGNREKNPNLDHEFPAEHWVVRKLEKSGHAFFRHLASGREFGSTNDARKFAKTMSYYSPPLVIPNDPFSKRRELPLIKRLINTKISGEFSELEWEVRCNDRSRQFYLKHLESGKEFMNMGEARTLALTLPSYVAPVYIPTDPFAKRRNYPVLDRIKNFHLSDEFPAEFWDVRKQPLSGHCYFKHLQSGAEFIRPEDARGLAMTLEYYSPPPALSSNPAVKFRNLPLLARPLQPALSDEFPEIEWEVRRSLICQYYFKHLKTETEFSRISDARAFNNRVNEAKERERVKEKWKEEEIIPPMDVSVSSSSMESSERRAYSSSFDTTGNESREARAHTISMDNSLDSAVPSDVEAPIPRVEGMDEGRIRGGGGRGGKSKTSAKTSTKERKGKGGVKRKKVEIKEEGGALGRAGLAGSGVGRGLGGVEKKPRGRLKRDPEEKRGVSPTASESRSLRAGRRSYVEEDNPPLTKEDLIIIDHGEPPTPPPGLTAVKKDKEKKIMIGSIVYANYAGLGTFWPGKVKTITKDKEGRVKHVCVVYDDGDVEEAIKMGMLVLYEKTKAGTEEVSEGVLAAATKKGQEKKTKVKVKKVAVTKAAKKEAKKEVLQPSEPTPLYKVKEKVEVAWRGKSDYFKATITKVNSNNRWAVKYDDGEREDNVKAAHIAKKGAGRLIPGLDRVRIIAAFMEGRREEAKRKRAEEKEQEEEKGKEREQEQEYEKEQDKEQDKEQEEEKGKEQKEEEKGKQQKEEEKEKGTQL</sequence>
<dbReference type="Gene3D" id="2.30.30.140">
    <property type="match status" value="2"/>
</dbReference>
<keyword evidence="2" id="KW-0863">Zinc-finger</keyword>
<dbReference type="PANTHER" id="PTHR36812">
    <property type="entry name" value="NEUROFILAMENT TRIPLET M PROTEIN-LIKE PROTEIN"/>
    <property type="match status" value="1"/>
</dbReference>
<evidence type="ECO:0000313" key="6">
    <source>
        <dbReference type="EMBL" id="GMH81644.1"/>
    </source>
</evidence>
<evidence type="ECO:0000256" key="1">
    <source>
        <dbReference type="ARBA" id="ARBA00022723"/>
    </source>
</evidence>
<dbReference type="InterPro" id="IPR011124">
    <property type="entry name" value="Znf_CW"/>
</dbReference>
<keyword evidence="7" id="KW-1185">Reference proteome</keyword>
<feature type="region of interest" description="Disordered" evidence="4">
    <location>
        <begin position="1187"/>
        <end position="1222"/>
    </location>
</feature>
<dbReference type="InterPro" id="IPR009057">
    <property type="entry name" value="Homeodomain-like_sf"/>
</dbReference>
<feature type="region of interest" description="Disordered" evidence="4">
    <location>
        <begin position="2455"/>
        <end position="2524"/>
    </location>
</feature>
<dbReference type="InterPro" id="IPR002999">
    <property type="entry name" value="Tudor"/>
</dbReference>
<organism evidence="6 7">
    <name type="scientific">Triparma strigata</name>
    <dbReference type="NCBI Taxonomy" id="1606541"/>
    <lineage>
        <taxon>Eukaryota</taxon>
        <taxon>Sar</taxon>
        <taxon>Stramenopiles</taxon>
        <taxon>Ochrophyta</taxon>
        <taxon>Bolidophyceae</taxon>
        <taxon>Parmales</taxon>
        <taxon>Triparmaceae</taxon>
        <taxon>Triparma</taxon>
    </lineage>
</organism>
<feature type="region of interest" description="Disordered" evidence="4">
    <location>
        <begin position="1397"/>
        <end position="1575"/>
    </location>
</feature>
<dbReference type="SUPFAM" id="SSF46689">
    <property type="entry name" value="Homeodomain-like"/>
    <property type="match status" value="1"/>
</dbReference>
<evidence type="ECO:0000256" key="3">
    <source>
        <dbReference type="ARBA" id="ARBA00022833"/>
    </source>
</evidence>
<evidence type="ECO:0000256" key="2">
    <source>
        <dbReference type="ARBA" id="ARBA00022771"/>
    </source>
</evidence>
<feature type="compositionally biased region" description="Basic residues" evidence="4">
    <location>
        <begin position="890"/>
        <end position="899"/>
    </location>
</feature>
<feature type="compositionally biased region" description="Basic and acidic residues" evidence="4">
    <location>
        <begin position="1421"/>
        <end position="1436"/>
    </location>
</feature>
<dbReference type="PANTHER" id="PTHR36812:SF9">
    <property type="entry name" value="MYB-LIKE PROTEIN X ISOFORM X1"/>
    <property type="match status" value="1"/>
</dbReference>
<keyword evidence="3" id="KW-0862">Zinc</keyword>
<dbReference type="GO" id="GO:0008270">
    <property type="term" value="F:zinc ion binding"/>
    <property type="evidence" value="ECO:0007669"/>
    <property type="project" value="UniProtKB-KW"/>
</dbReference>
<feature type="region of interest" description="Disordered" evidence="4">
    <location>
        <begin position="2075"/>
        <end position="2234"/>
    </location>
</feature>
<feature type="region of interest" description="Disordered" evidence="4">
    <location>
        <begin position="58"/>
        <end position="82"/>
    </location>
</feature>
<feature type="compositionally biased region" description="Acidic residues" evidence="4">
    <location>
        <begin position="1472"/>
        <end position="1489"/>
    </location>
</feature>
<dbReference type="OrthoDB" id="10426975at2759"/>
<reference evidence="7" key="1">
    <citation type="journal article" date="2023" name="Commun. Biol.">
        <title>Genome analysis of Parmales, the sister group of diatoms, reveals the evolutionary specialization of diatoms from phago-mixotrophs to photoautotrophs.</title>
        <authorList>
            <person name="Ban H."/>
            <person name="Sato S."/>
            <person name="Yoshikawa S."/>
            <person name="Yamada K."/>
            <person name="Nakamura Y."/>
            <person name="Ichinomiya M."/>
            <person name="Sato N."/>
            <person name="Blanc-Mathieu R."/>
            <person name="Endo H."/>
            <person name="Kuwata A."/>
            <person name="Ogata H."/>
        </authorList>
    </citation>
    <scope>NUCLEOTIDE SEQUENCE [LARGE SCALE GENOMIC DNA]</scope>
    <source>
        <strain evidence="7">NIES 3701</strain>
    </source>
</reference>
<dbReference type="Gene3D" id="3.30.40.100">
    <property type="match status" value="1"/>
</dbReference>
<feature type="compositionally biased region" description="Low complexity" evidence="4">
    <location>
        <begin position="66"/>
        <end position="81"/>
    </location>
</feature>
<gene>
    <name evidence="6" type="ORF">TrST_g8927</name>
</gene>
<dbReference type="SMART" id="SM00333">
    <property type="entry name" value="TUDOR"/>
    <property type="match status" value="3"/>
</dbReference>
<dbReference type="SMART" id="SM00717">
    <property type="entry name" value="SANT"/>
    <property type="match status" value="6"/>
</dbReference>
<dbReference type="Gene3D" id="3.30.40.10">
    <property type="entry name" value="Zinc/RING finger domain, C3HC4 (zinc finger)"/>
    <property type="match status" value="1"/>
</dbReference>
<proteinExistence type="predicted"/>
<feature type="region of interest" description="Disordered" evidence="4">
    <location>
        <begin position="1606"/>
        <end position="1637"/>
    </location>
</feature>
<protein>
    <recommendedName>
        <fullName evidence="5">CW-type domain-containing protein</fullName>
    </recommendedName>
</protein>
<feature type="compositionally biased region" description="Gly residues" evidence="4">
    <location>
        <begin position="2176"/>
        <end position="2194"/>
    </location>
</feature>
<feature type="domain" description="CW-type" evidence="5">
    <location>
        <begin position="590"/>
        <end position="645"/>
    </location>
</feature>
<dbReference type="Pfam" id="PF07496">
    <property type="entry name" value="zf-CW"/>
    <property type="match status" value="1"/>
</dbReference>
<dbReference type="Proteomes" id="UP001165085">
    <property type="component" value="Unassembled WGS sequence"/>
</dbReference>
<feature type="compositionally biased region" description="Acidic residues" evidence="4">
    <location>
        <begin position="906"/>
        <end position="915"/>
    </location>
</feature>
<feature type="compositionally biased region" description="Basic residues" evidence="4">
    <location>
        <begin position="2158"/>
        <end position="2169"/>
    </location>
</feature>
<evidence type="ECO:0000259" key="5">
    <source>
        <dbReference type="PROSITE" id="PS51050"/>
    </source>
</evidence>
<dbReference type="EMBL" id="BRXY01000259">
    <property type="protein sequence ID" value="GMH81644.1"/>
    <property type="molecule type" value="Genomic_DNA"/>
</dbReference>
<dbReference type="Gene3D" id="1.10.10.60">
    <property type="entry name" value="Homeodomain-like"/>
    <property type="match status" value="2"/>
</dbReference>
<comment type="caution">
    <text evidence="6">The sequence shown here is derived from an EMBL/GenBank/DDBJ whole genome shotgun (WGS) entry which is preliminary data.</text>
</comment>
<evidence type="ECO:0000256" key="4">
    <source>
        <dbReference type="SAM" id="MobiDB-lite"/>
    </source>
</evidence>
<evidence type="ECO:0000313" key="7">
    <source>
        <dbReference type="Proteomes" id="UP001165085"/>
    </source>
</evidence>
<keyword evidence="1" id="KW-0479">Metal-binding</keyword>
<dbReference type="CDD" id="cd00167">
    <property type="entry name" value="SANT"/>
    <property type="match status" value="2"/>
</dbReference>
<feature type="compositionally biased region" description="Basic residues" evidence="4">
    <location>
        <begin position="1512"/>
        <end position="1525"/>
    </location>
</feature>
<feature type="region of interest" description="Disordered" evidence="4">
    <location>
        <begin position="862"/>
        <end position="938"/>
    </location>
</feature>
<name>A0A9W7B0N4_9STRA</name>